<feature type="domain" description="Restriction system protein Mrr-like N-terminal" evidence="3">
    <location>
        <begin position="6"/>
        <end position="90"/>
    </location>
</feature>
<dbReference type="GO" id="GO:0015666">
    <property type="term" value="F:restriction endodeoxyribonuclease activity"/>
    <property type="evidence" value="ECO:0007669"/>
    <property type="project" value="TreeGrafter"/>
</dbReference>
<dbReference type="GeneID" id="78125706"/>
<dbReference type="Proteomes" id="UP000199026">
    <property type="component" value="Unassembled WGS sequence"/>
</dbReference>
<dbReference type="RefSeq" id="WP_089893917.1">
    <property type="nucleotide sequence ID" value="NZ_CALJFH010000028.1"/>
</dbReference>
<dbReference type="GO" id="GO:0009307">
    <property type="term" value="P:DNA restriction-modification system"/>
    <property type="evidence" value="ECO:0007669"/>
    <property type="project" value="InterPro"/>
</dbReference>
<evidence type="ECO:0000313" key="5">
    <source>
        <dbReference type="Proteomes" id="UP000199026"/>
    </source>
</evidence>
<evidence type="ECO:0000259" key="3">
    <source>
        <dbReference type="Pfam" id="PF14338"/>
    </source>
</evidence>
<evidence type="ECO:0000256" key="1">
    <source>
        <dbReference type="SAM" id="MobiDB-lite"/>
    </source>
</evidence>
<dbReference type="InterPro" id="IPR011335">
    <property type="entry name" value="Restrct_endonuc-II-like"/>
</dbReference>
<evidence type="ECO:0000259" key="2">
    <source>
        <dbReference type="Pfam" id="PF04471"/>
    </source>
</evidence>
<dbReference type="OrthoDB" id="9803736at2"/>
<dbReference type="Pfam" id="PF14338">
    <property type="entry name" value="Mrr_N"/>
    <property type="match status" value="1"/>
</dbReference>
<keyword evidence="5" id="KW-1185">Reference proteome</keyword>
<organism evidence="4 5">
    <name type="scientific">Lentibacter algarum</name>
    <dbReference type="NCBI Taxonomy" id="576131"/>
    <lineage>
        <taxon>Bacteria</taxon>
        <taxon>Pseudomonadati</taxon>
        <taxon>Pseudomonadota</taxon>
        <taxon>Alphaproteobacteria</taxon>
        <taxon>Rhodobacterales</taxon>
        <taxon>Roseobacteraceae</taxon>
        <taxon>Lentibacter</taxon>
    </lineage>
</organism>
<name>A0A1H3MY47_9RHOB</name>
<feature type="region of interest" description="Disordered" evidence="1">
    <location>
        <begin position="115"/>
        <end position="140"/>
    </location>
</feature>
<gene>
    <name evidence="4" type="ORF">SAMN05444486_10465</name>
</gene>
<dbReference type="Gene3D" id="3.40.1350.10">
    <property type="match status" value="1"/>
</dbReference>
<dbReference type="PANTHER" id="PTHR30015">
    <property type="entry name" value="MRR RESTRICTION SYSTEM PROTEIN"/>
    <property type="match status" value="1"/>
</dbReference>
<dbReference type="SUPFAM" id="SSF52980">
    <property type="entry name" value="Restriction endonuclease-like"/>
    <property type="match status" value="1"/>
</dbReference>
<accession>A0A1H3MY47</accession>
<sequence length="310" mass="34298">MTIPNYQVLMLPVLKLIATGHETIPSCLEPLRSEFAISENEFEELLPSGKQTVLANRAHWARNYMSQAGLVEPIKRGHYRLTQEGEALLANPPQGLNADYLKRYDRFLEFLQRSSTTQNDNSNDAKNADSKSEASTPEDLMAKSHREIEALLRNDLLEAVLSVSPARFEQLIVDLLVAMGYGGGDSSMGKSIGKSGDGGIDGVINEDALGLDAVYVQAKRYDPSNKVGRPDIQKFVGSLTGESATKGVFVTTSAFSREAQDYISRVQQRIVLIDGEMLARLMIQHGVGVRARAQYVIRSIDEDYFPERET</sequence>
<dbReference type="Pfam" id="PF04471">
    <property type="entry name" value="Mrr_cat"/>
    <property type="match status" value="1"/>
</dbReference>
<dbReference type="InterPro" id="IPR011856">
    <property type="entry name" value="tRNA_endonuc-like_dom_sf"/>
</dbReference>
<dbReference type="PANTHER" id="PTHR30015:SF7">
    <property type="entry name" value="TYPE IV METHYL-DIRECTED RESTRICTION ENZYME ECOKMRR"/>
    <property type="match status" value="1"/>
</dbReference>
<dbReference type="InterPro" id="IPR052906">
    <property type="entry name" value="Type_IV_Methyl-Rstrct_Enzyme"/>
</dbReference>
<dbReference type="STRING" id="576131.SAMN05444486_10465"/>
<dbReference type="InterPro" id="IPR007560">
    <property type="entry name" value="Restrct_endonuc_IV_Mrr"/>
</dbReference>
<evidence type="ECO:0000313" key="4">
    <source>
        <dbReference type="EMBL" id="SDY81611.1"/>
    </source>
</evidence>
<feature type="domain" description="Restriction endonuclease type IV Mrr" evidence="2">
    <location>
        <begin position="162"/>
        <end position="282"/>
    </location>
</feature>
<proteinExistence type="predicted"/>
<reference evidence="4 5" key="1">
    <citation type="submission" date="2016-10" db="EMBL/GenBank/DDBJ databases">
        <authorList>
            <person name="de Groot N.N."/>
        </authorList>
    </citation>
    <scope>NUCLEOTIDE SEQUENCE [LARGE SCALE GENOMIC DNA]</scope>
    <source>
        <strain evidence="4 5">DSM 24677</strain>
    </source>
</reference>
<dbReference type="GO" id="GO:0003677">
    <property type="term" value="F:DNA binding"/>
    <property type="evidence" value="ECO:0007669"/>
    <property type="project" value="InterPro"/>
</dbReference>
<dbReference type="EMBL" id="FNPR01000004">
    <property type="protein sequence ID" value="SDY81611.1"/>
    <property type="molecule type" value="Genomic_DNA"/>
</dbReference>
<protein>
    <submittedName>
        <fullName evidence="4">Restriction system protein</fullName>
    </submittedName>
</protein>
<dbReference type="InterPro" id="IPR025745">
    <property type="entry name" value="Mrr-like_N_dom"/>
</dbReference>
<dbReference type="AlphaFoldDB" id="A0A1H3MY47"/>